<proteinExistence type="predicted"/>
<dbReference type="RefSeq" id="WP_245826699.1">
    <property type="nucleotide sequence ID" value="NZ_FJNA01000002.1"/>
</dbReference>
<dbReference type="EMBL" id="FNQH01000009">
    <property type="protein sequence ID" value="SEA88971.1"/>
    <property type="molecule type" value="Genomic_DNA"/>
</dbReference>
<comment type="caution">
    <text evidence="1">The sequence shown here is derived from an EMBL/GenBank/DDBJ whole genome shotgun (WGS) entry which is preliminary data.</text>
</comment>
<keyword evidence="2" id="KW-1185">Reference proteome</keyword>
<dbReference type="InterPro" id="IPR021530">
    <property type="entry name" value="AllH-like"/>
</dbReference>
<gene>
    <name evidence="1" type="ORF">SAMN04488525_10953</name>
</gene>
<accession>A0AB38A3C5</accession>
<evidence type="ECO:0000313" key="2">
    <source>
        <dbReference type="Proteomes" id="UP000199042"/>
    </source>
</evidence>
<sequence>MHTFDKQIPIRLENQRLERMHTFKNSINFGINNEILLTVATRRLDMAPLTLLFDCEDLEWFAHDAICILASEMIAERPSRMYRLEKEAAFECLPIVFLARNESAIFLEVFEKSQVAVPSCEKISATNPLDHYAREKIVVEMDEFKKCWLRNEKELAYQQLLWILGLGIGLTPTGDDFITGLFASLYAKKSFPSFYSQLKDSAKSKTNSVSYAEIREAVEGRFSQTIQKIFIAASKGEEQGITKAINDLKQVGSTSGSDILWGIVFGLKLFGEEFEYGYSNSN</sequence>
<organism evidence="1 2">
    <name type="scientific">Trichococcus collinsii</name>
    <dbReference type="NCBI Taxonomy" id="157076"/>
    <lineage>
        <taxon>Bacteria</taxon>
        <taxon>Bacillati</taxon>
        <taxon>Bacillota</taxon>
        <taxon>Bacilli</taxon>
        <taxon>Lactobacillales</taxon>
        <taxon>Carnobacteriaceae</taxon>
        <taxon>Trichococcus</taxon>
    </lineage>
</organism>
<dbReference type="Proteomes" id="UP000199042">
    <property type="component" value="Unassembled WGS sequence"/>
</dbReference>
<name>A0AB38A3C5_9LACT</name>
<protein>
    <recommendedName>
        <fullName evidence="3">DUF2877 domain-containing protein</fullName>
    </recommendedName>
</protein>
<dbReference type="Pfam" id="PF11392">
    <property type="entry name" value="AllH"/>
    <property type="match status" value="1"/>
</dbReference>
<evidence type="ECO:0008006" key="3">
    <source>
        <dbReference type="Google" id="ProtNLM"/>
    </source>
</evidence>
<reference evidence="1 2" key="1">
    <citation type="submission" date="2016-10" db="EMBL/GenBank/DDBJ databases">
        <authorList>
            <person name="Varghese N."/>
            <person name="Submissions S."/>
        </authorList>
    </citation>
    <scope>NUCLEOTIDE SEQUENCE [LARGE SCALE GENOMIC DNA]</scope>
    <source>
        <strain evidence="1 2">DSM 14526</strain>
    </source>
</reference>
<evidence type="ECO:0000313" key="1">
    <source>
        <dbReference type="EMBL" id="SEA88971.1"/>
    </source>
</evidence>
<dbReference type="AlphaFoldDB" id="A0AB38A3C5"/>